<gene>
    <name evidence="1" type="ORF">ACHHYP_00535</name>
</gene>
<reference evidence="1 2" key="1">
    <citation type="journal article" date="2014" name="Genome Biol. Evol.">
        <title>The secreted proteins of Achlya hypogyna and Thraustotheca clavata identify the ancestral oomycete secretome and reveal gene acquisitions by horizontal gene transfer.</title>
        <authorList>
            <person name="Misner I."/>
            <person name="Blouin N."/>
            <person name="Leonard G."/>
            <person name="Richards T.A."/>
            <person name="Lane C.E."/>
        </authorList>
    </citation>
    <scope>NUCLEOTIDE SEQUENCE [LARGE SCALE GENOMIC DNA]</scope>
    <source>
        <strain evidence="1 2">ATCC 48635</strain>
    </source>
</reference>
<evidence type="ECO:0000313" key="1">
    <source>
        <dbReference type="EMBL" id="OQS01634.1"/>
    </source>
</evidence>
<sequence>MSSSSLLGLPRDLRKLVYGYLLGFTLRRGFRSHANKEAHPFAWLHTCRTLYEEAYPLHLQQLSFDFATTQAFLDTIKTLPSAVARRMYQIRMIGYLLPLNPDTQAFATARDAINFFPNLQVNTLMVEDYFHGPGSGESDYLSDEMTRHQVTYLLAVDGWRTLQYVSYATGFLSLAETDQVAAWDRWMKDAYGPDSSVTVFVATKAHCPPRAYHVLLDDSAKVIDDLTNFKPWTADMVLEASTRPREVRVLARRGSTKLTHNCRTLDIASAAFEQQYLWAATIAEDALTTYSTY</sequence>
<keyword evidence="2" id="KW-1185">Reference proteome</keyword>
<dbReference type="Proteomes" id="UP000243579">
    <property type="component" value="Unassembled WGS sequence"/>
</dbReference>
<protein>
    <submittedName>
        <fullName evidence="1">Uncharacterized protein</fullName>
    </submittedName>
</protein>
<evidence type="ECO:0000313" key="2">
    <source>
        <dbReference type="Proteomes" id="UP000243579"/>
    </source>
</evidence>
<dbReference type="AlphaFoldDB" id="A0A1V9ZUF9"/>
<proteinExistence type="predicted"/>
<name>A0A1V9ZUF9_ACHHY</name>
<dbReference type="OrthoDB" id="72726at2759"/>
<organism evidence="1 2">
    <name type="scientific">Achlya hypogyna</name>
    <name type="common">Oomycete</name>
    <name type="synonym">Protoachlya hypogyna</name>
    <dbReference type="NCBI Taxonomy" id="1202772"/>
    <lineage>
        <taxon>Eukaryota</taxon>
        <taxon>Sar</taxon>
        <taxon>Stramenopiles</taxon>
        <taxon>Oomycota</taxon>
        <taxon>Saprolegniomycetes</taxon>
        <taxon>Saprolegniales</taxon>
        <taxon>Achlyaceae</taxon>
        <taxon>Achlya</taxon>
    </lineage>
</organism>
<comment type="caution">
    <text evidence="1">The sequence shown here is derived from an EMBL/GenBank/DDBJ whole genome shotgun (WGS) entry which is preliminary data.</text>
</comment>
<accession>A0A1V9ZUF9</accession>
<dbReference type="EMBL" id="JNBR01000004">
    <property type="protein sequence ID" value="OQS01634.1"/>
    <property type="molecule type" value="Genomic_DNA"/>
</dbReference>